<evidence type="ECO:0000256" key="1">
    <source>
        <dbReference type="SAM" id="MobiDB-lite"/>
    </source>
</evidence>
<feature type="region of interest" description="Disordered" evidence="1">
    <location>
        <begin position="131"/>
        <end position="157"/>
    </location>
</feature>
<feature type="compositionally biased region" description="Basic residues" evidence="1">
    <location>
        <begin position="1"/>
        <end position="16"/>
    </location>
</feature>
<keyword evidence="3" id="KW-1185">Reference proteome</keyword>
<dbReference type="Proteomes" id="UP001430953">
    <property type="component" value="Unassembled WGS sequence"/>
</dbReference>
<reference evidence="2 3" key="1">
    <citation type="submission" date="2023-03" db="EMBL/GenBank/DDBJ databases">
        <title>High recombination rates correlate with genetic variation in Cardiocondyla obscurior ants.</title>
        <authorList>
            <person name="Errbii M."/>
        </authorList>
    </citation>
    <scope>NUCLEOTIDE SEQUENCE [LARGE SCALE GENOMIC DNA]</scope>
    <source>
        <strain evidence="2">Alpha-2009</strain>
        <tissue evidence="2">Whole body</tissue>
    </source>
</reference>
<name>A0AAW2F5X1_9HYME</name>
<gene>
    <name evidence="2" type="ORF">PUN28_014076</name>
</gene>
<dbReference type="EMBL" id="JADYXP020000014">
    <property type="protein sequence ID" value="KAL0110882.1"/>
    <property type="molecule type" value="Genomic_DNA"/>
</dbReference>
<proteinExistence type="predicted"/>
<organism evidence="2 3">
    <name type="scientific">Cardiocondyla obscurior</name>
    <dbReference type="NCBI Taxonomy" id="286306"/>
    <lineage>
        <taxon>Eukaryota</taxon>
        <taxon>Metazoa</taxon>
        <taxon>Ecdysozoa</taxon>
        <taxon>Arthropoda</taxon>
        <taxon>Hexapoda</taxon>
        <taxon>Insecta</taxon>
        <taxon>Pterygota</taxon>
        <taxon>Neoptera</taxon>
        <taxon>Endopterygota</taxon>
        <taxon>Hymenoptera</taxon>
        <taxon>Apocrita</taxon>
        <taxon>Aculeata</taxon>
        <taxon>Formicoidea</taxon>
        <taxon>Formicidae</taxon>
        <taxon>Myrmicinae</taxon>
        <taxon>Cardiocondyla</taxon>
    </lineage>
</organism>
<accession>A0AAW2F5X1</accession>
<feature type="region of interest" description="Disordered" evidence="1">
    <location>
        <begin position="1"/>
        <end position="21"/>
    </location>
</feature>
<dbReference type="AlphaFoldDB" id="A0AAW2F5X1"/>
<evidence type="ECO:0000313" key="2">
    <source>
        <dbReference type="EMBL" id="KAL0110882.1"/>
    </source>
</evidence>
<comment type="caution">
    <text evidence="2">The sequence shown here is derived from an EMBL/GenBank/DDBJ whole genome shotgun (WGS) entry which is preliminary data.</text>
</comment>
<feature type="compositionally biased region" description="Gly residues" evidence="1">
    <location>
        <begin position="136"/>
        <end position="151"/>
    </location>
</feature>
<sequence length="246" mass="26758">MAWPRQKKKKKGKKVGGKMQQSNSREFIRVIKFSLSRRVDRRKYSSFRVFLERNSRAGKRNGSLGCISGESKHNLYEKNPRYEGDWGPLSSSRRHRTSAPVIDSSKTMRPLRLIILGLTVVPGVARRLAHRRRCRPGGGGSGGGGGGGGGDGDGRQLRRLEGRRCSGGREFTWKSGRMGTRGMDTYFTTATTTAAAAAAKSPSITTHDAPTCIRGVATRSDETADLHWTAAPLAVAAAARLDWSGT</sequence>
<evidence type="ECO:0000313" key="3">
    <source>
        <dbReference type="Proteomes" id="UP001430953"/>
    </source>
</evidence>
<protein>
    <submittedName>
        <fullName evidence="2">Uncharacterized protein</fullName>
    </submittedName>
</protein>